<feature type="compositionally biased region" description="Basic and acidic residues" evidence="1">
    <location>
        <begin position="1"/>
        <end position="10"/>
    </location>
</feature>
<gene>
    <name evidence="3" type="ORF">CR201_G0000623</name>
</gene>
<accession>A0A2J8XQN8</accession>
<protein>
    <submittedName>
        <fullName evidence="2">SLC9B1 isoform 6</fullName>
    </submittedName>
    <submittedName>
        <fullName evidence="3">SLC9B1 isoform 7</fullName>
    </submittedName>
</protein>
<comment type="caution">
    <text evidence="3">The sequence shown here is derived from an EMBL/GenBank/DDBJ whole genome shotgun (WGS) entry which is preliminary data.</text>
</comment>
<evidence type="ECO:0000313" key="2">
    <source>
        <dbReference type="EMBL" id="PNJ84349.1"/>
    </source>
</evidence>
<evidence type="ECO:0000313" key="3">
    <source>
        <dbReference type="EMBL" id="PNJ84350.1"/>
    </source>
</evidence>
<reference evidence="3" key="1">
    <citation type="submission" date="2017-12" db="EMBL/GenBank/DDBJ databases">
        <title>High-resolution comparative analysis of great ape genomes.</title>
        <authorList>
            <person name="Pollen A."/>
            <person name="Hastie A."/>
            <person name="Hormozdiari F."/>
            <person name="Dougherty M."/>
            <person name="Liu R."/>
            <person name="Chaisson M."/>
            <person name="Hoppe E."/>
            <person name="Hill C."/>
            <person name="Pang A."/>
            <person name="Hillier L."/>
            <person name="Baker C."/>
            <person name="Armstrong J."/>
            <person name="Shendure J."/>
            <person name="Paten B."/>
            <person name="Wilson R."/>
            <person name="Chao H."/>
            <person name="Schneider V."/>
            <person name="Ventura M."/>
            <person name="Kronenberg Z."/>
            <person name="Murali S."/>
            <person name="Gordon D."/>
            <person name="Cantsilieris S."/>
            <person name="Munson K."/>
            <person name="Nelson B."/>
            <person name="Raja A."/>
            <person name="Underwood J."/>
            <person name="Diekhans M."/>
            <person name="Fiddes I."/>
            <person name="Haussler D."/>
            <person name="Eichler E."/>
        </authorList>
    </citation>
    <scope>NUCLEOTIDE SEQUENCE [LARGE SCALE GENOMIC DNA]</scope>
    <source>
        <strain evidence="3">Susie</strain>
    </source>
</reference>
<feature type="region of interest" description="Disordered" evidence="1">
    <location>
        <begin position="1"/>
        <end position="36"/>
    </location>
</feature>
<proteinExistence type="predicted"/>
<organism evidence="3">
    <name type="scientific">Pongo abelii</name>
    <name type="common">Sumatran orangutan</name>
    <name type="synonym">Pongo pygmaeus abelii</name>
    <dbReference type="NCBI Taxonomy" id="9601"/>
    <lineage>
        <taxon>Eukaryota</taxon>
        <taxon>Metazoa</taxon>
        <taxon>Chordata</taxon>
        <taxon>Craniata</taxon>
        <taxon>Vertebrata</taxon>
        <taxon>Euteleostomi</taxon>
        <taxon>Mammalia</taxon>
        <taxon>Eutheria</taxon>
        <taxon>Euarchontoglires</taxon>
        <taxon>Primates</taxon>
        <taxon>Haplorrhini</taxon>
        <taxon>Catarrhini</taxon>
        <taxon>Hominidae</taxon>
        <taxon>Pongo</taxon>
    </lineage>
</organism>
<sequence>MHTTESKNEHLEDENFQTSTTPQSLIDPNNTAHEETKTVLSYTEEIKPRTKKETYISCPLRGVLNVIITNVLF</sequence>
<name>A0A2J8XQN8_PONAB</name>
<evidence type="ECO:0000256" key="1">
    <source>
        <dbReference type="SAM" id="MobiDB-lite"/>
    </source>
</evidence>
<feature type="compositionally biased region" description="Polar residues" evidence="1">
    <location>
        <begin position="16"/>
        <end position="31"/>
    </location>
</feature>
<dbReference type="AlphaFoldDB" id="A0A2J8XQN8"/>
<dbReference type="EMBL" id="NDHI03003363">
    <property type="protein sequence ID" value="PNJ84349.1"/>
    <property type="molecule type" value="Genomic_DNA"/>
</dbReference>
<dbReference type="EMBL" id="NDHI03003363">
    <property type="protein sequence ID" value="PNJ84350.1"/>
    <property type="molecule type" value="Genomic_DNA"/>
</dbReference>